<organism evidence="1 2">
    <name type="scientific">Tsuneonella aeria</name>
    <dbReference type="NCBI Taxonomy" id="1837929"/>
    <lineage>
        <taxon>Bacteria</taxon>
        <taxon>Pseudomonadati</taxon>
        <taxon>Pseudomonadota</taxon>
        <taxon>Alphaproteobacteria</taxon>
        <taxon>Sphingomonadales</taxon>
        <taxon>Erythrobacteraceae</taxon>
        <taxon>Tsuneonella</taxon>
    </lineage>
</organism>
<keyword evidence="1" id="KW-0378">Hydrolase</keyword>
<sequence>MSELAGRGLALTERGPVAAVVFDIGRVLIRWELRALYARLIADPDELDWFLANVVTEEWHFQHDAGRPLGEMVPELQALYPEHAPLVDAYATRFLETIPGPVPGTSEIVERLDARGVPLYAITNFGSEFWAEFRPTFPLLDRFGEIVVSGEEKVAKPDAAIFDLAASRFGYAPHAMLFVDDNVANVAAAHALGWQVHHFVNAPALEADLVERGLI</sequence>
<dbReference type="InterPro" id="IPR023214">
    <property type="entry name" value="HAD_sf"/>
</dbReference>
<dbReference type="Proteomes" id="UP000439522">
    <property type="component" value="Unassembled WGS sequence"/>
</dbReference>
<dbReference type="Gene3D" id="3.40.50.1000">
    <property type="entry name" value="HAD superfamily/HAD-like"/>
    <property type="match status" value="1"/>
</dbReference>
<reference evidence="1 2" key="1">
    <citation type="submission" date="2019-12" db="EMBL/GenBank/DDBJ databases">
        <title>Genomic-based taxomic classification of the family Erythrobacteraceae.</title>
        <authorList>
            <person name="Xu L."/>
        </authorList>
    </citation>
    <scope>NUCLEOTIDE SEQUENCE [LARGE SCALE GENOMIC DNA]</scope>
    <source>
        <strain evidence="1 2">100921-2</strain>
    </source>
</reference>
<keyword evidence="2" id="KW-1185">Reference proteome</keyword>
<dbReference type="EMBL" id="WTZA01000001">
    <property type="protein sequence ID" value="MXO75088.1"/>
    <property type="molecule type" value="Genomic_DNA"/>
</dbReference>
<dbReference type="RefSeq" id="WP_160610774.1">
    <property type="nucleotide sequence ID" value="NZ_WTZA01000001.1"/>
</dbReference>
<dbReference type="PANTHER" id="PTHR43611">
    <property type="entry name" value="ALPHA-D-GLUCOSE 1-PHOSPHATE PHOSPHATASE"/>
    <property type="match status" value="1"/>
</dbReference>
<dbReference type="SFLD" id="SFLDS00003">
    <property type="entry name" value="Haloacid_Dehalogenase"/>
    <property type="match status" value="1"/>
</dbReference>
<dbReference type="InterPro" id="IPR006439">
    <property type="entry name" value="HAD-SF_hydro_IA"/>
</dbReference>
<dbReference type="PANTHER" id="PTHR43611:SF3">
    <property type="entry name" value="FLAVIN MONONUCLEOTIDE HYDROLASE 1, CHLOROPLATIC"/>
    <property type="match status" value="1"/>
</dbReference>
<dbReference type="AlphaFoldDB" id="A0A6I4TF78"/>
<dbReference type="Pfam" id="PF00702">
    <property type="entry name" value="Hydrolase"/>
    <property type="match status" value="1"/>
</dbReference>
<dbReference type="PRINTS" id="PR00413">
    <property type="entry name" value="HADHALOGNASE"/>
</dbReference>
<dbReference type="GO" id="GO:0016787">
    <property type="term" value="F:hydrolase activity"/>
    <property type="evidence" value="ECO:0007669"/>
    <property type="project" value="UniProtKB-KW"/>
</dbReference>
<dbReference type="NCBIfam" id="TIGR01509">
    <property type="entry name" value="HAD-SF-IA-v3"/>
    <property type="match status" value="1"/>
</dbReference>
<gene>
    <name evidence="1" type="ORF">GRI40_07655</name>
</gene>
<dbReference type="SUPFAM" id="SSF56784">
    <property type="entry name" value="HAD-like"/>
    <property type="match status" value="1"/>
</dbReference>
<name>A0A6I4TF78_9SPHN</name>
<protein>
    <submittedName>
        <fullName evidence="1">HAD-IA family hydrolase</fullName>
    </submittedName>
</protein>
<dbReference type="InterPro" id="IPR036412">
    <property type="entry name" value="HAD-like_sf"/>
</dbReference>
<evidence type="ECO:0000313" key="1">
    <source>
        <dbReference type="EMBL" id="MXO75088.1"/>
    </source>
</evidence>
<dbReference type="OrthoDB" id="9807742at2"/>
<dbReference type="SFLD" id="SFLDG01129">
    <property type="entry name" value="C1.5:_HAD__Beta-PGM__Phosphata"/>
    <property type="match status" value="1"/>
</dbReference>
<comment type="caution">
    <text evidence="1">The sequence shown here is derived from an EMBL/GenBank/DDBJ whole genome shotgun (WGS) entry which is preliminary data.</text>
</comment>
<proteinExistence type="predicted"/>
<evidence type="ECO:0000313" key="2">
    <source>
        <dbReference type="Proteomes" id="UP000439522"/>
    </source>
</evidence>
<accession>A0A6I4TF78</accession>